<evidence type="ECO:0000256" key="4">
    <source>
        <dbReference type="ARBA" id="ARBA00022801"/>
    </source>
</evidence>
<evidence type="ECO:0000256" key="6">
    <source>
        <dbReference type="ARBA" id="ARBA00022840"/>
    </source>
</evidence>
<feature type="compositionally biased region" description="Basic and acidic residues" evidence="8">
    <location>
        <begin position="1189"/>
        <end position="1198"/>
    </location>
</feature>
<dbReference type="InterPro" id="IPR049730">
    <property type="entry name" value="SNF2/RAD54-like_C"/>
</dbReference>
<keyword evidence="4" id="KW-0378">Hydrolase</keyword>
<dbReference type="PANTHER" id="PTHR45865">
    <property type="entry name" value="E3 UBIQUITIN-PROTEIN LIGASE SHPRH FAMILY MEMBER"/>
    <property type="match status" value="1"/>
</dbReference>
<dbReference type="GO" id="GO:0061630">
    <property type="term" value="F:ubiquitin protein ligase activity"/>
    <property type="evidence" value="ECO:0007669"/>
    <property type="project" value="TreeGrafter"/>
</dbReference>
<dbReference type="InterPro" id="IPR052583">
    <property type="entry name" value="ATP-helicase/E3_Ub-Ligase"/>
</dbReference>
<evidence type="ECO:0000313" key="13">
    <source>
        <dbReference type="Proteomes" id="UP000039046"/>
    </source>
</evidence>
<evidence type="ECO:0000259" key="9">
    <source>
        <dbReference type="PROSITE" id="PS50089"/>
    </source>
</evidence>
<evidence type="ECO:0000256" key="1">
    <source>
        <dbReference type="ARBA" id="ARBA00022723"/>
    </source>
</evidence>
<dbReference type="HOGENOM" id="CLU_001592_2_0_1"/>
<keyword evidence="5" id="KW-0862">Zinc</keyword>
<dbReference type="PROSITE" id="PS50089">
    <property type="entry name" value="ZF_RING_2"/>
    <property type="match status" value="1"/>
</dbReference>
<dbReference type="CDD" id="cd18070">
    <property type="entry name" value="DEXQc_SHPRH"/>
    <property type="match status" value="1"/>
</dbReference>
<dbReference type="SUPFAM" id="SSF57850">
    <property type="entry name" value="RING/U-box"/>
    <property type="match status" value="1"/>
</dbReference>
<dbReference type="PROSITE" id="PS00518">
    <property type="entry name" value="ZF_RING_1"/>
    <property type="match status" value="1"/>
</dbReference>
<evidence type="ECO:0000256" key="8">
    <source>
        <dbReference type="SAM" id="MobiDB-lite"/>
    </source>
</evidence>
<dbReference type="PROSITE" id="PS51194">
    <property type="entry name" value="HELICASE_CTER"/>
    <property type="match status" value="1"/>
</dbReference>
<dbReference type="GO" id="GO:0005524">
    <property type="term" value="F:ATP binding"/>
    <property type="evidence" value="ECO:0007669"/>
    <property type="project" value="InterPro"/>
</dbReference>
<dbReference type="InterPro" id="IPR017907">
    <property type="entry name" value="Znf_RING_CS"/>
</dbReference>
<feature type="region of interest" description="Disordered" evidence="8">
    <location>
        <begin position="1174"/>
        <end position="1198"/>
    </location>
</feature>
<dbReference type="GO" id="GO:0000209">
    <property type="term" value="P:protein polyubiquitination"/>
    <property type="evidence" value="ECO:0007669"/>
    <property type="project" value="TreeGrafter"/>
</dbReference>
<dbReference type="GO" id="GO:0006974">
    <property type="term" value="P:DNA damage response"/>
    <property type="evidence" value="ECO:0007669"/>
    <property type="project" value="TreeGrafter"/>
</dbReference>
<dbReference type="InterPro" id="IPR027417">
    <property type="entry name" value="P-loop_NTPase"/>
</dbReference>
<dbReference type="EMBL" id="CDHN01000007">
    <property type="protein sequence ID" value="CEJ94503.1"/>
    <property type="molecule type" value="Genomic_DNA"/>
</dbReference>
<dbReference type="GO" id="GO:0005634">
    <property type="term" value="C:nucleus"/>
    <property type="evidence" value="ECO:0007669"/>
    <property type="project" value="TreeGrafter"/>
</dbReference>
<sequence length="1453" mass="164411">MARSKRRVFSVPWYKRTDLLHVRLNEPLPEKVFEALLLLPLTPDASEPDAGADRGVKRRKIESEAVTGAICISKSSLKFSSTPLPNIILVDGPQYRHNIGQYFRLNYERDEFGLNPKTKDPASPPPIVIHMLDDVHMKLFGTIASRQSGRDEKYQPGGIWTNIDVTFIAKDGLVETTFDFQVFWNETADQLQPLRNGPHREVSQMIIDALFPPKSYSKASSPMDFYDAAYLPSKDDISASKIQTPSLESTLFPYQKRTLKWMLGREGVKYAGSLAAVAPLDIDNDMPTFDTLRAVKDTDGNEMFLSDIFHTVTRDKSPYQAADKALTGGILAEEMGLGKTLEILGLITLHKLKNGSPLEARQLPNGLFQTGATLIVAPESLRRQWMTEISNHAPTLRLMDYKGCRKMLDDDADEIELLKELDACDVIITTYSVLSQELHYATEAPERSRRHERVYKRQSSPLVRLLWWRVCLDEAQMIENGVSQAAAVARLLPRIHAWGITGTPVKDDVKDLLGLLQFLRYQPFSTTTSTWAAVMEHKPIFEQLFHSISLRHTKAMVRSEILLPPQKRYVISMPFSAVEEQHYQSLVKEMMDECKLTVDGTPTIDDWEPEEYENEMRSWLTRLRQSALHPEVGTHNRRALGYSKERPMRTVDEVLNAMLEQSEASVRGDERSLLSSKLARGQIYENSPRVKEALSVWEEVKVETEKLVKEARHKLTVAIAEEKQLMADVQNGKTDQVDDSDSDMDMEANGRLIELRRRLRGTLELHHKAVFFCASANFQIRDNAELTEPDSEEFKRLKKLEDDGYEEAKAIRREILQESYKKANGFMTSIKETAASQSFTEVPELVVTGDRGVESGRVMNSLEVLYEELNEQANILDEWREHVIQLLLKPLVDQDDDVETTGEELVDSAKFQDDLMVYFQALKSAIADRQDAISGQTNELVKHETEYSIRLAKNGGGPAPEKLIELLQKRAELKPKMSHTSMRGAIGELRGLQLRLSRDLATTNRDIIEGSLVTNLLNSTQKLLSQQIKVATALDSEVDEFKDAMNARLEYYRALQVVSDAVIPYDGPKTDAVDEKMKKSEEDLKKKLAAGEAKHRYLMNLKENGSKSNEPRMCVICQTAFVTGVLTVCGHQFCKECMMLWFKSHKNCPVCKRPLKADNLHDITIKPQQLQVVSEVAGESSDHNTSPQRQERQVHSETSKSIYKTFNADKLAEIKSMELDGPSFTTKVDTLVRHLLWLRESDPGAKSIVFSQYKDFLYVLQNALKRFRIGHTSIDEPNGTSKFKEDPAIECFLLHARAHSSGLNLVNASHVFLCEPLLNTAIELQAIARVDRIGQQHETTVWLYIVTGTVEESIYNLSVRRRLEHLGRGANKSRGATPELLDSNIEQANTLELERAALSKLMSKDRSAGEMVENGDLWECLFGSVPKVDERDDRLQERAVMSYLAAAAADKRA</sequence>
<evidence type="ECO:0000259" key="10">
    <source>
        <dbReference type="PROSITE" id="PS51192"/>
    </source>
</evidence>
<evidence type="ECO:0000256" key="5">
    <source>
        <dbReference type="ARBA" id="ARBA00022833"/>
    </source>
</evidence>
<feature type="domain" description="Helicase ATP-binding" evidence="10">
    <location>
        <begin position="320"/>
        <end position="522"/>
    </location>
</feature>
<evidence type="ECO:0000256" key="2">
    <source>
        <dbReference type="ARBA" id="ARBA00022741"/>
    </source>
</evidence>
<keyword evidence="6" id="KW-0067">ATP-binding</keyword>
<keyword evidence="1" id="KW-0479">Metal-binding</keyword>
<evidence type="ECO:0000256" key="3">
    <source>
        <dbReference type="ARBA" id="ARBA00022771"/>
    </source>
</evidence>
<dbReference type="PANTHER" id="PTHR45865:SF1">
    <property type="entry name" value="E3 UBIQUITIN-PROTEIN LIGASE SHPRH"/>
    <property type="match status" value="1"/>
</dbReference>
<organism evidence="12 13">
    <name type="scientific">[Torrubiella] hemipterigena</name>
    <dbReference type="NCBI Taxonomy" id="1531966"/>
    <lineage>
        <taxon>Eukaryota</taxon>
        <taxon>Fungi</taxon>
        <taxon>Dikarya</taxon>
        <taxon>Ascomycota</taxon>
        <taxon>Pezizomycotina</taxon>
        <taxon>Sordariomycetes</taxon>
        <taxon>Hypocreomycetidae</taxon>
        <taxon>Hypocreales</taxon>
        <taxon>Clavicipitaceae</taxon>
        <taxon>Clavicipitaceae incertae sedis</taxon>
        <taxon>'Torrubiella' clade</taxon>
    </lineage>
</organism>
<dbReference type="Gene3D" id="3.40.50.300">
    <property type="entry name" value="P-loop containing nucleotide triphosphate hydrolases"/>
    <property type="match status" value="1"/>
</dbReference>
<feature type="domain" description="RING-type" evidence="9">
    <location>
        <begin position="1114"/>
        <end position="1152"/>
    </location>
</feature>
<evidence type="ECO:0000313" key="12">
    <source>
        <dbReference type="EMBL" id="CEJ94503.1"/>
    </source>
</evidence>
<gene>
    <name evidence="12" type="ORF">VHEMI10027</name>
</gene>
<dbReference type="SUPFAM" id="SSF52540">
    <property type="entry name" value="P-loop containing nucleoside triphosphate hydrolases"/>
    <property type="match status" value="2"/>
</dbReference>
<dbReference type="Pfam" id="PF13639">
    <property type="entry name" value="zf-RING_2"/>
    <property type="match status" value="1"/>
</dbReference>
<dbReference type="Pfam" id="PF26021">
    <property type="entry name" value="Ferritin_C144_05"/>
    <property type="match status" value="1"/>
</dbReference>
<dbReference type="InterPro" id="IPR001841">
    <property type="entry name" value="Znf_RING"/>
</dbReference>
<dbReference type="GO" id="GO:0016787">
    <property type="term" value="F:hydrolase activity"/>
    <property type="evidence" value="ECO:0007669"/>
    <property type="project" value="UniProtKB-KW"/>
</dbReference>
<keyword evidence="13" id="KW-1185">Reference proteome</keyword>
<dbReference type="Pfam" id="PF00176">
    <property type="entry name" value="SNF2-rel_dom"/>
    <property type="match status" value="1"/>
</dbReference>
<dbReference type="Gene3D" id="3.30.40.10">
    <property type="entry name" value="Zinc/RING finger domain, C3HC4 (zinc finger)"/>
    <property type="match status" value="1"/>
</dbReference>
<dbReference type="Gene3D" id="3.40.50.10810">
    <property type="entry name" value="Tandem AAA-ATPase domain"/>
    <property type="match status" value="1"/>
</dbReference>
<dbReference type="InterPro" id="IPR059033">
    <property type="entry name" value="C144_05_dom"/>
</dbReference>
<dbReference type="SMART" id="SM00487">
    <property type="entry name" value="DEXDc"/>
    <property type="match status" value="1"/>
</dbReference>
<evidence type="ECO:0000256" key="7">
    <source>
        <dbReference type="PROSITE-ProRule" id="PRU00175"/>
    </source>
</evidence>
<dbReference type="InterPro" id="IPR014001">
    <property type="entry name" value="Helicase_ATP-bd"/>
</dbReference>
<evidence type="ECO:0000259" key="11">
    <source>
        <dbReference type="PROSITE" id="PS51194"/>
    </source>
</evidence>
<dbReference type="InterPro" id="IPR001650">
    <property type="entry name" value="Helicase_C-like"/>
</dbReference>
<dbReference type="GO" id="GO:0008270">
    <property type="term" value="F:zinc ion binding"/>
    <property type="evidence" value="ECO:0007669"/>
    <property type="project" value="UniProtKB-KW"/>
</dbReference>
<name>A0A0A1TRE4_9HYPO</name>
<keyword evidence="3 7" id="KW-0863">Zinc-finger</keyword>
<evidence type="ECO:0008006" key="14">
    <source>
        <dbReference type="Google" id="ProtNLM"/>
    </source>
</evidence>
<feature type="domain" description="Helicase C-terminal" evidence="11">
    <location>
        <begin position="1230"/>
        <end position="1385"/>
    </location>
</feature>
<proteinExistence type="predicted"/>
<dbReference type="InterPro" id="IPR000330">
    <property type="entry name" value="SNF2_N"/>
</dbReference>
<protein>
    <recommendedName>
        <fullName evidence="14">SNF2 family helicase/ATPase</fullName>
    </recommendedName>
</protein>
<dbReference type="STRING" id="1531966.A0A0A1TRE4"/>
<dbReference type="InterPro" id="IPR038718">
    <property type="entry name" value="SNF2-like_sf"/>
</dbReference>
<dbReference type="Pfam" id="PF00271">
    <property type="entry name" value="Helicase_C"/>
    <property type="match status" value="1"/>
</dbReference>
<keyword evidence="2" id="KW-0547">Nucleotide-binding</keyword>
<dbReference type="InterPro" id="IPR013083">
    <property type="entry name" value="Znf_RING/FYVE/PHD"/>
</dbReference>
<dbReference type="OrthoDB" id="5330228at2759"/>
<dbReference type="SMART" id="SM00184">
    <property type="entry name" value="RING"/>
    <property type="match status" value="1"/>
</dbReference>
<reference evidence="12 13" key="1">
    <citation type="journal article" date="2015" name="Genome Announc.">
        <title>Draft Genome Sequence and Gene Annotation of the Entomopathogenic Fungus Verticillium hemipterigenum.</title>
        <authorList>
            <person name="Horn F."/>
            <person name="Habel A."/>
            <person name="Scharf D.H."/>
            <person name="Dworschak J."/>
            <person name="Brakhage A.A."/>
            <person name="Guthke R."/>
            <person name="Hertweck C."/>
            <person name="Linde J."/>
        </authorList>
    </citation>
    <scope>NUCLEOTIDE SEQUENCE [LARGE SCALE GENOMIC DNA]</scope>
</reference>
<dbReference type="PROSITE" id="PS51192">
    <property type="entry name" value="HELICASE_ATP_BIND_1"/>
    <property type="match status" value="1"/>
</dbReference>
<dbReference type="CDD" id="cd18793">
    <property type="entry name" value="SF2_C_SNF"/>
    <property type="match status" value="1"/>
</dbReference>
<dbReference type="Proteomes" id="UP000039046">
    <property type="component" value="Unassembled WGS sequence"/>
</dbReference>
<accession>A0A0A1TRE4</accession>